<evidence type="ECO:0000313" key="6">
    <source>
        <dbReference type="Ensembl" id="ENSSLUP00000035995.1"/>
    </source>
</evidence>
<dbReference type="GeneTree" id="ENSGT00940000178735"/>
<evidence type="ECO:0000256" key="4">
    <source>
        <dbReference type="SAM" id="MobiDB-lite"/>
    </source>
</evidence>
<proteinExistence type="inferred from homology"/>
<accession>A0A8C9Z7P1</accession>
<keyword evidence="3" id="KW-0342">GTP-binding</keyword>
<dbReference type="InterPro" id="IPR006703">
    <property type="entry name" value="G_AIG1"/>
</dbReference>
<dbReference type="InterPro" id="IPR045058">
    <property type="entry name" value="GIMA/IAN/Toc"/>
</dbReference>
<dbReference type="InterPro" id="IPR027417">
    <property type="entry name" value="P-loop_NTPase"/>
</dbReference>
<feature type="compositionally biased region" description="Basic and acidic residues" evidence="4">
    <location>
        <begin position="66"/>
        <end position="81"/>
    </location>
</feature>
<reference evidence="6" key="2">
    <citation type="submission" date="2025-09" db="UniProtKB">
        <authorList>
            <consortium name="Ensembl"/>
        </authorList>
    </citation>
    <scope>IDENTIFICATION</scope>
</reference>
<dbReference type="AlphaFoldDB" id="A0A8C9Z7P1"/>
<feature type="region of interest" description="Disordered" evidence="4">
    <location>
        <begin position="40"/>
        <end position="95"/>
    </location>
</feature>
<protein>
    <recommendedName>
        <fullName evidence="5">AIG1-type G domain-containing protein</fullName>
    </recommendedName>
</protein>
<dbReference type="GO" id="GO:0005525">
    <property type="term" value="F:GTP binding"/>
    <property type="evidence" value="ECO:0007669"/>
    <property type="project" value="UniProtKB-KW"/>
</dbReference>
<keyword evidence="7" id="KW-1185">Reference proteome</keyword>
<dbReference type="PANTHER" id="PTHR10903">
    <property type="entry name" value="GTPASE, IMAP FAMILY MEMBER-RELATED"/>
    <property type="match status" value="1"/>
</dbReference>
<evidence type="ECO:0000256" key="3">
    <source>
        <dbReference type="ARBA" id="ARBA00023134"/>
    </source>
</evidence>
<dbReference type="Pfam" id="PF04548">
    <property type="entry name" value="AIG1"/>
    <property type="match status" value="1"/>
</dbReference>
<evidence type="ECO:0000259" key="5">
    <source>
        <dbReference type="Pfam" id="PF04548"/>
    </source>
</evidence>
<name>A0A8C9Z7P1_SANLU</name>
<dbReference type="SUPFAM" id="SSF52540">
    <property type="entry name" value="P-loop containing nucleoside triphosphate hydrolases"/>
    <property type="match status" value="1"/>
</dbReference>
<keyword evidence="2" id="KW-0547">Nucleotide-binding</keyword>
<dbReference type="Ensembl" id="ENSSLUT00000037108.1">
    <property type="protein sequence ID" value="ENSSLUP00000035995.1"/>
    <property type="gene ID" value="ENSSLUG00000016084.1"/>
</dbReference>
<comment type="similarity">
    <text evidence="1">Belongs to the TRAFAC class TrmE-Era-EngA-EngB-Septin-like GTPase superfamily. AIG1/Toc34/Toc159-like paraseptin GTPase family. IAN subfamily.</text>
</comment>
<evidence type="ECO:0000256" key="2">
    <source>
        <dbReference type="ARBA" id="ARBA00022741"/>
    </source>
</evidence>
<sequence length="95" mass="11001">MKKVARLKAELLDVKKKSEVEGDDKHQSRECLRMVLIGKTGNGKSATGNTILGKKHFTSKMSSKSSESEGKLEQTKEEMRRKQWWHKRNQENEQK</sequence>
<evidence type="ECO:0000256" key="1">
    <source>
        <dbReference type="ARBA" id="ARBA00008535"/>
    </source>
</evidence>
<organism evidence="6 7">
    <name type="scientific">Sander lucioperca</name>
    <name type="common">Pike-perch</name>
    <name type="synonym">Perca lucioperca</name>
    <dbReference type="NCBI Taxonomy" id="283035"/>
    <lineage>
        <taxon>Eukaryota</taxon>
        <taxon>Metazoa</taxon>
        <taxon>Chordata</taxon>
        <taxon>Craniata</taxon>
        <taxon>Vertebrata</taxon>
        <taxon>Euteleostomi</taxon>
        <taxon>Actinopterygii</taxon>
        <taxon>Neopterygii</taxon>
        <taxon>Teleostei</taxon>
        <taxon>Neoteleostei</taxon>
        <taxon>Acanthomorphata</taxon>
        <taxon>Eupercaria</taxon>
        <taxon>Perciformes</taxon>
        <taxon>Percoidei</taxon>
        <taxon>Percidae</taxon>
        <taxon>Luciopercinae</taxon>
        <taxon>Sander</taxon>
    </lineage>
</organism>
<dbReference type="PANTHER" id="PTHR10903:SF170">
    <property type="entry name" value="GTPASE IMAP FAMILY MEMBER 7"/>
    <property type="match status" value="1"/>
</dbReference>
<feature type="domain" description="AIG1-type G" evidence="5">
    <location>
        <begin position="32"/>
        <end position="76"/>
    </location>
</feature>
<dbReference type="Proteomes" id="UP000694568">
    <property type="component" value="Unplaced"/>
</dbReference>
<evidence type="ECO:0000313" key="7">
    <source>
        <dbReference type="Proteomes" id="UP000694568"/>
    </source>
</evidence>
<dbReference type="Gene3D" id="3.40.50.300">
    <property type="entry name" value="P-loop containing nucleotide triphosphate hydrolases"/>
    <property type="match status" value="1"/>
</dbReference>
<reference evidence="6" key="1">
    <citation type="submission" date="2025-08" db="UniProtKB">
        <authorList>
            <consortium name="Ensembl"/>
        </authorList>
    </citation>
    <scope>IDENTIFICATION</scope>
</reference>